<evidence type="ECO:0000256" key="8">
    <source>
        <dbReference type="SAM" id="MobiDB-lite"/>
    </source>
</evidence>
<proteinExistence type="inferred from homology"/>
<dbReference type="GO" id="GO:0005737">
    <property type="term" value="C:cytoplasm"/>
    <property type="evidence" value="ECO:0007669"/>
    <property type="project" value="TreeGrafter"/>
</dbReference>
<feature type="domain" description="Protein kinase" evidence="9">
    <location>
        <begin position="1"/>
        <end position="179"/>
    </location>
</feature>
<dbReference type="PANTHER" id="PTHR48012:SF15">
    <property type="entry name" value="MITOGEN-ACTIVATED PROTEIN KINASE KINASE KINASE KINASE 1"/>
    <property type="match status" value="1"/>
</dbReference>
<dbReference type="SUPFAM" id="SSF56112">
    <property type="entry name" value="Protein kinase-like (PK-like)"/>
    <property type="match status" value="1"/>
</dbReference>
<evidence type="ECO:0000256" key="7">
    <source>
        <dbReference type="PROSITE-ProRule" id="PRU10141"/>
    </source>
</evidence>
<dbReference type="InterPro" id="IPR011009">
    <property type="entry name" value="Kinase-like_dom_sf"/>
</dbReference>
<dbReference type="PROSITE" id="PS50011">
    <property type="entry name" value="PROTEIN_KINASE_DOM"/>
    <property type="match status" value="1"/>
</dbReference>
<evidence type="ECO:0000313" key="10">
    <source>
        <dbReference type="EMBL" id="ERE51833.1"/>
    </source>
</evidence>
<keyword evidence="5 10" id="KW-0418">Kinase</keyword>
<feature type="binding site" evidence="7">
    <location>
        <position position="46"/>
    </location>
    <ligand>
        <name>ATP</name>
        <dbReference type="ChEBI" id="CHEBI:30616"/>
    </ligand>
</feature>
<evidence type="ECO:0000256" key="2">
    <source>
        <dbReference type="ARBA" id="ARBA00012513"/>
    </source>
</evidence>
<dbReference type="EMBL" id="KE688376">
    <property type="protein sequence ID" value="ERE51833.1"/>
    <property type="molecule type" value="Genomic_DNA"/>
</dbReference>
<evidence type="ECO:0000259" key="9">
    <source>
        <dbReference type="PROSITE" id="PS50011"/>
    </source>
</evidence>
<dbReference type="GO" id="GO:0005524">
    <property type="term" value="F:ATP binding"/>
    <property type="evidence" value="ECO:0007669"/>
    <property type="project" value="UniProtKB-UniRule"/>
</dbReference>
<protein>
    <recommendedName>
        <fullName evidence="2">non-specific serine/threonine protein kinase</fullName>
        <ecNumber evidence="2">2.7.11.1</ecNumber>
    </recommendedName>
</protein>
<dbReference type="Proteomes" id="UP000030759">
    <property type="component" value="Unassembled WGS sequence"/>
</dbReference>
<reference evidence="11" key="1">
    <citation type="journal article" date="2013" name="Nat. Biotechnol.">
        <title>Chinese hamster genome sequenced from sorted chromosomes.</title>
        <authorList>
            <person name="Brinkrolf K."/>
            <person name="Rupp O."/>
            <person name="Laux H."/>
            <person name="Kollin F."/>
            <person name="Ernst W."/>
            <person name="Linke B."/>
            <person name="Kofler R."/>
            <person name="Romand S."/>
            <person name="Hesse F."/>
            <person name="Budach W.E."/>
            <person name="Galosy S."/>
            <person name="Muller D."/>
            <person name="Noll T."/>
            <person name="Wienberg J."/>
            <person name="Jostock T."/>
            <person name="Leonard M."/>
            <person name="Grillari J."/>
            <person name="Tauch A."/>
            <person name="Goesmann A."/>
            <person name="Helk B."/>
            <person name="Mott J.E."/>
            <person name="Puhler A."/>
            <person name="Borth N."/>
        </authorList>
    </citation>
    <scope>NUCLEOTIDE SEQUENCE [LARGE SCALE GENOMIC DNA]</scope>
    <source>
        <strain evidence="11">17A/GY</strain>
    </source>
</reference>
<keyword evidence="10" id="KW-0808">Transferase</keyword>
<keyword evidence="6 7" id="KW-0067">ATP-binding</keyword>
<dbReference type="PROSITE" id="PS00107">
    <property type="entry name" value="PROTEIN_KINASE_ATP"/>
    <property type="match status" value="1"/>
</dbReference>
<evidence type="ECO:0000313" key="11">
    <source>
        <dbReference type="Proteomes" id="UP000030759"/>
    </source>
</evidence>
<name>A0A061HTZ1_CRIGR</name>
<organism evidence="10 11">
    <name type="scientific">Cricetulus griseus</name>
    <name type="common">Chinese hamster</name>
    <name type="synonym">Cricetulus barabensis griseus</name>
    <dbReference type="NCBI Taxonomy" id="10029"/>
    <lineage>
        <taxon>Eukaryota</taxon>
        <taxon>Metazoa</taxon>
        <taxon>Chordata</taxon>
        <taxon>Craniata</taxon>
        <taxon>Vertebrata</taxon>
        <taxon>Euteleostomi</taxon>
        <taxon>Mammalia</taxon>
        <taxon>Eutheria</taxon>
        <taxon>Euarchontoglires</taxon>
        <taxon>Glires</taxon>
        <taxon>Rodentia</taxon>
        <taxon>Myomorpha</taxon>
        <taxon>Muroidea</taxon>
        <taxon>Cricetidae</taxon>
        <taxon>Cricetinae</taxon>
        <taxon>Cricetulus</taxon>
    </lineage>
</organism>
<feature type="non-terminal residue" evidence="10">
    <location>
        <position position="248"/>
    </location>
</feature>
<evidence type="ECO:0000256" key="3">
    <source>
        <dbReference type="ARBA" id="ARBA00022527"/>
    </source>
</evidence>
<accession>A0A061HTZ1</accession>
<evidence type="ECO:0000256" key="1">
    <source>
        <dbReference type="ARBA" id="ARBA00008874"/>
    </source>
</evidence>
<dbReference type="Gene3D" id="3.30.200.20">
    <property type="entry name" value="Phosphorylase Kinase, domain 1"/>
    <property type="match status" value="1"/>
</dbReference>
<evidence type="ECO:0000256" key="6">
    <source>
        <dbReference type="ARBA" id="ARBA00022840"/>
    </source>
</evidence>
<sequence>MALVDPDIFNKDPREHYDLLQRLGGGTYGEVFKARDKVSKDLVALKMVKMEPDDDVSTLQKEILMLKTCRHANIVAYHGSYLWMAPEVAAVDMKGGYNELCDIWSLGITAIELAELQPPLFDVHPLRVLFLMTKSGYQPPRLKEKGKWSSAFHNFIKVTLTKNPKKRPGAAKMLSHQLVCQPGLNRGLILNLLDKMRNPGKGSPVGEIDDEEPEGGTWSSRNSEERSLDPQLTRSHLSETDDDYDDVD</sequence>
<dbReference type="Pfam" id="PF00069">
    <property type="entry name" value="Pkinase"/>
    <property type="match status" value="1"/>
</dbReference>
<keyword evidence="4 7" id="KW-0547">Nucleotide-binding</keyword>
<dbReference type="InterPro" id="IPR050629">
    <property type="entry name" value="STE20/SPS1-PAK"/>
</dbReference>
<feature type="region of interest" description="Disordered" evidence="8">
    <location>
        <begin position="199"/>
        <end position="248"/>
    </location>
</feature>
<dbReference type="GO" id="GO:0008349">
    <property type="term" value="F:MAP kinase kinase kinase kinase activity"/>
    <property type="evidence" value="ECO:0007669"/>
    <property type="project" value="TreeGrafter"/>
</dbReference>
<gene>
    <name evidence="10" type="ORF">H671_21361</name>
</gene>
<comment type="similarity">
    <text evidence="1">Belongs to the protein kinase superfamily. STE Ser/Thr protein kinase family. STE20 subfamily.</text>
</comment>
<dbReference type="AlphaFoldDB" id="A0A061HTZ1"/>
<evidence type="ECO:0000256" key="5">
    <source>
        <dbReference type="ARBA" id="ARBA00022777"/>
    </source>
</evidence>
<dbReference type="PANTHER" id="PTHR48012">
    <property type="entry name" value="STERILE20-LIKE KINASE, ISOFORM B-RELATED"/>
    <property type="match status" value="1"/>
</dbReference>
<evidence type="ECO:0000256" key="4">
    <source>
        <dbReference type="ARBA" id="ARBA00022741"/>
    </source>
</evidence>
<keyword evidence="3" id="KW-0723">Serine/threonine-protein kinase</keyword>
<dbReference type="EC" id="2.7.11.1" evidence="2"/>
<dbReference type="Gene3D" id="1.10.510.10">
    <property type="entry name" value="Transferase(Phosphotransferase) domain 1"/>
    <property type="match status" value="1"/>
</dbReference>
<dbReference type="InterPro" id="IPR017441">
    <property type="entry name" value="Protein_kinase_ATP_BS"/>
</dbReference>
<dbReference type="InterPro" id="IPR000719">
    <property type="entry name" value="Prot_kinase_dom"/>
</dbReference>